<dbReference type="OrthoDB" id="3052647at2759"/>
<keyword evidence="2" id="KW-0472">Membrane</keyword>
<dbReference type="Proteomes" id="UP000027222">
    <property type="component" value="Unassembled WGS sequence"/>
</dbReference>
<keyword evidence="2" id="KW-1133">Transmembrane helix</keyword>
<evidence type="ECO:0000313" key="3">
    <source>
        <dbReference type="EMBL" id="KDR71436.1"/>
    </source>
</evidence>
<proteinExistence type="predicted"/>
<dbReference type="STRING" id="685588.A0A067SKP5"/>
<feature type="region of interest" description="Disordered" evidence="1">
    <location>
        <begin position="145"/>
        <end position="180"/>
    </location>
</feature>
<accession>A0A067SKP5</accession>
<sequence length="410" mass="42598">MSSAQVNVDDTSSSVSFTGSWTAISHPGAYDNTLHQTTTTGSSYTLSYNGSPSVTLFGSIEPCHPNLDDPTYHITLDGKTGPLMSVPCGPQFQDGLSVTAEADGPSDVNANHVVTFTFLGGSRSAPLMFDYIQYTSFAGGSPNGAVQAPATPPSNGARPATAPSTQAGAPSVTANPTPTSASPLIGVSPTIGSMDSPTQLVGSPAISNSASIKGERVTQLTTINGVVTHIAVISTSTNVPGGSNPSSPSFTGGVKGNRTHLIGPIVGTIIGVLLVGFLMLVFFLRRRRSGRLPIQSPESVEPFNLDHNSSSEHIGWSVNRHSISKGCQLPTTAQPSVEPDLQSPLRLHPRQLSAPTQPPMIALSDATPVYIWASSSTIQHRPGLPFLPTSLDVPPPYNTDQTAQAILPSS</sequence>
<organism evidence="3 4">
    <name type="scientific">Galerina marginata (strain CBS 339.88)</name>
    <dbReference type="NCBI Taxonomy" id="685588"/>
    <lineage>
        <taxon>Eukaryota</taxon>
        <taxon>Fungi</taxon>
        <taxon>Dikarya</taxon>
        <taxon>Basidiomycota</taxon>
        <taxon>Agaricomycotina</taxon>
        <taxon>Agaricomycetes</taxon>
        <taxon>Agaricomycetidae</taxon>
        <taxon>Agaricales</taxon>
        <taxon>Agaricineae</taxon>
        <taxon>Strophariaceae</taxon>
        <taxon>Galerina</taxon>
    </lineage>
</organism>
<dbReference type="AlphaFoldDB" id="A0A067SKP5"/>
<dbReference type="EMBL" id="KL142392">
    <property type="protein sequence ID" value="KDR71436.1"/>
    <property type="molecule type" value="Genomic_DNA"/>
</dbReference>
<feature type="compositionally biased region" description="Polar residues" evidence="1">
    <location>
        <begin position="162"/>
        <end position="180"/>
    </location>
</feature>
<keyword evidence="2" id="KW-0812">Transmembrane</keyword>
<evidence type="ECO:0000256" key="1">
    <source>
        <dbReference type="SAM" id="MobiDB-lite"/>
    </source>
</evidence>
<evidence type="ECO:0000313" key="4">
    <source>
        <dbReference type="Proteomes" id="UP000027222"/>
    </source>
</evidence>
<keyword evidence="4" id="KW-1185">Reference proteome</keyword>
<dbReference type="HOGENOM" id="CLU_052688_0_0_1"/>
<name>A0A067SKP5_GALM3</name>
<evidence type="ECO:0008006" key="5">
    <source>
        <dbReference type="Google" id="ProtNLM"/>
    </source>
</evidence>
<gene>
    <name evidence="3" type="ORF">GALMADRAFT_143713</name>
</gene>
<reference evidence="4" key="1">
    <citation type="journal article" date="2014" name="Proc. Natl. Acad. Sci. U.S.A.">
        <title>Extensive sampling of basidiomycete genomes demonstrates inadequacy of the white-rot/brown-rot paradigm for wood decay fungi.</title>
        <authorList>
            <person name="Riley R."/>
            <person name="Salamov A.A."/>
            <person name="Brown D.W."/>
            <person name="Nagy L.G."/>
            <person name="Floudas D."/>
            <person name="Held B.W."/>
            <person name="Levasseur A."/>
            <person name="Lombard V."/>
            <person name="Morin E."/>
            <person name="Otillar R."/>
            <person name="Lindquist E.A."/>
            <person name="Sun H."/>
            <person name="LaButti K.M."/>
            <person name="Schmutz J."/>
            <person name="Jabbour D."/>
            <person name="Luo H."/>
            <person name="Baker S.E."/>
            <person name="Pisabarro A.G."/>
            <person name="Walton J.D."/>
            <person name="Blanchette R.A."/>
            <person name="Henrissat B."/>
            <person name="Martin F."/>
            <person name="Cullen D."/>
            <person name="Hibbett D.S."/>
            <person name="Grigoriev I.V."/>
        </authorList>
    </citation>
    <scope>NUCLEOTIDE SEQUENCE [LARGE SCALE GENOMIC DNA]</scope>
    <source>
        <strain evidence="4">CBS 339.88</strain>
    </source>
</reference>
<evidence type="ECO:0000256" key="2">
    <source>
        <dbReference type="SAM" id="Phobius"/>
    </source>
</evidence>
<feature type="transmembrane region" description="Helical" evidence="2">
    <location>
        <begin position="261"/>
        <end position="284"/>
    </location>
</feature>
<protein>
    <recommendedName>
        <fullName evidence="5">Mid2 domain-containing protein</fullName>
    </recommendedName>
</protein>